<dbReference type="Proteomes" id="UP000254331">
    <property type="component" value="Unassembled WGS sequence"/>
</dbReference>
<keyword evidence="2" id="KW-0229">DNA integration</keyword>
<dbReference type="Gene3D" id="3.40.50.1390">
    <property type="entry name" value="Resolvase, N-terminal catalytic domain"/>
    <property type="match status" value="1"/>
</dbReference>
<feature type="compositionally biased region" description="Basic and acidic residues" evidence="8">
    <location>
        <begin position="1"/>
        <end position="12"/>
    </location>
</feature>
<evidence type="ECO:0000256" key="7">
    <source>
        <dbReference type="PROSITE-ProRule" id="PRU10137"/>
    </source>
</evidence>
<evidence type="ECO:0000256" key="2">
    <source>
        <dbReference type="ARBA" id="ARBA00022908"/>
    </source>
</evidence>
<evidence type="ECO:0000256" key="1">
    <source>
        <dbReference type="ARBA" id="ARBA00009913"/>
    </source>
</evidence>
<dbReference type="PANTHER" id="PTHR30461:SF2">
    <property type="entry name" value="SERINE RECOMBINASE PINE-RELATED"/>
    <property type="match status" value="1"/>
</dbReference>
<dbReference type="AlphaFoldDB" id="A0A379IAA2"/>
<evidence type="ECO:0000259" key="9">
    <source>
        <dbReference type="PROSITE" id="PS51736"/>
    </source>
</evidence>
<dbReference type="SMART" id="SM00857">
    <property type="entry name" value="Resolvase"/>
    <property type="match status" value="1"/>
</dbReference>
<dbReference type="GO" id="GO:0015074">
    <property type="term" value="P:DNA integration"/>
    <property type="evidence" value="ECO:0007669"/>
    <property type="project" value="UniProtKB-KW"/>
</dbReference>
<name>A0A379IAA2_PROVU</name>
<dbReference type="PROSITE" id="PS00397">
    <property type="entry name" value="RECOMBINASES_1"/>
    <property type="match status" value="1"/>
</dbReference>
<dbReference type="InterPro" id="IPR050639">
    <property type="entry name" value="SSR_resolvase"/>
</dbReference>
<sequence>MRDPADEGRTHEMTLPGGSGARIGYARVSTPEQDMSLQIDALERAGCSRIFQDVASGAKAERKGLDEALAYLRPGDTLVVWKIDRLGRSLAHLVGVVEDLRSRGIGFRSLTDPGMDTTTASGALIFHIFGALAAFERELIRERTKAGLAVAAARGRRGGRRPVVTAAVLKRAKALMHDKGLTVREAAGALKIGKTALYDALRAAEGEEQAKAAKTPPRKGRRAR</sequence>
<dbReference type="SUPFAM" id="SSF53041">
    <property type="entry name" value="Resolvase-like"/>
    <property type="match status" value="1"/>
</dbReference>
<protein>
    <submittedName>
        <fullName evidence="10">DNA-invertase hin</fullName>
    </submittedName>
</protein>
<accession>A0A379IAA2</accession>
<dbReference type="EMBL" id="UGTW01000004">
    <property type="protein sequence ID" value="SUD29805.1"/>
    <property type="molecule type" value="Genomic_DNA"/>
</dbReference>
<feature type="active site" description="O-(5'-phospho-DNA)-serine intermediate" evidence="6 7">
    <location>
        <position position="29"/>
    </location>
</feature>
<gene>
    <name evidence="10" type="primary">hin</name>
    <name evidence="10" type="ORF">NCTC10376_04136</name>
</gene>
<dbReference type="GO" id="GO:0000150">
    <property type="term" value="F:DNA strand exchange activity"/>
    <property type="evidence" value="ECO:0007669"/>
    <property type="project" value="UniProtKB-KW"/>
</dbReference>
<evidence type="ECO:0000256" key="6">
    <source>
        <dbReference type="PIRSR" id="PIRSR606118-50"/>
    </source>
</evidence>
<keyword evidence="4" id="KW-0238">DNA-binding</keyword>
<reference evidence="10 11" key="1">
    <citation type="submission" date="2018-06" db="EMBL/GenBank/DDBJ databases">
        <authorList>
            <consortium name="Pathogen Informatics"/>
            <person name="Doyle S."/>
        </authorList>
    </citation>
    <scope>NUCLEOTIDE SEQUENCE [LARGE SCALE GENOMIC DNA]</scope>
    <source>
        <strain evidence="10 11">NCTC10376</strain>
    </source>
</reference>
<dbReference type="PROSITE" id="PS51736">
    <property type="entry name" value="RECOMBINASES_3"/>
    <property type="match status" value="1"/>
</dbReference>
<organism evidence="10 11">
    <name type="scientific">Proteus vulgaris</name>
    <dbReference type="NCBI Taxonomy" id="585"/>
    <lineage>
        <taxon>Bacteria</taxon>
        <taxon>Pseudomonadati</taxon>
        <taxon>Pseudomonadota</taxon>
        <taxon>Gammaproteobacteria</taxon>
        <taxon>Enterobacterales</taxon>
        <taxon>Morganellaceae</taxon>
        <taxon>Proteus</taxon>
    </lineage>
</organism>
<dbReference type="CDD" id="cd03768">
    <property type="entry name" value="SR_ResInv"/>
    <property type="match status" value="1"/>
</dbReference>
<dbReference type="GO" id="GO:0003677">
    <property type="term" value="F:DNA binding"/>
    <property type="evidence" value="ECO:0007669"/>
    <property type="project" value="UniProtKB-KW"/>
</dbReference>
<proteinExistence type="inferred from homology"/>
<keyword evidence="3" id="KW-0230">DNA invertase</keyword>
<evidence type="ECO:0000256" key="8">
    <source>
        <dbReference type="SAM" id="MobiDB-lite"/>
    </source>
</evidence>
<dbReference type="Pfam" id="PF00239">
    <property type="entry name" value="Resolvase"/>
    <property type="match status" value="1"/>
</dbReference>
<feature type="domain" description="Resolvase/invertase-type recombinase catalytic" evidence="9">
    <location>
        <begin position="21"/>
        <end position="155"/>
    </location>
</feature>
<dbReference type="FunFam" id="3.40.50.1390:FF:000001">
    <property type="entry name" value="DNA recombinase"/>
    <property type="match status" value="1"/>
</dbReference>
<dbReference type="PANTHER" id="PTHR30461">
    <property type="entry name" value="DNA-INVERTASE FROM LAMBDOID PROPHAGE"/>
    <property type="match status" value="1"/>
</dbReference>
<dbReference type="InterPro" id="IPR006118">
    <property type="entry name" value="Recombinase_CS"/>
</dbReference>
<feature type="region of interest" description="Disordered" evidence="8">
    <location>
        <begin position="1"/>
        <end position="22"/>
    </location>
</feature>
<evidence type="ECO:0000256" key="5">
    <source>
        <dbReference type="ARBA" id="ARBA00023172"/>
    </source>
</evidence>
<evidence type="ECO:0000313" key="10">
    <source>
        <dbReference type="EMBL" id="SUD29805.1"/>
    </source>
</evidence>
<evidence type="ECO:0000313" key="11">
    <source>
        <dbReference type="Proteomes" id="UP000254331"/>
    </source>
</evidence>
<evidence type="ECO:0000256" key="3">
    <source>
        <dbReference type="ARBA" id="ARBA00023100"/>
    </source>
</evidence>
<keyword evidence="5" id="KW-0233">DNA recombination</keyword>
<dbReference type="InterPro" id="IPR036162">
    <property type="entry name" value="Resolvase-like_N_sf"/>
</dbReference>
<dbReference type="InterPro" id="IPR006119">
    <property type="entry name" value="Resolv_N"/>
</dbReference>
<evidence type="ECO:0000256" key="4">
    <source>
        <dbReference type="ARBA" id="ARBA00023125"/>
    </source>
</evidence>
<comment type="similarity">
    <text evidence="1">Belongs to the site-specific recombinase resolvase family.</text>
</comment>
<dbReference type="PROSITE" id="PS00398">
    <property type="entry name" value="RECOMBINASES_2"/>
    <property type="match status" value="1"/>
</dbReference>